<sequence>MGGKYEIHGQAAWHLGAAMIMAVISQRDTKIPTVAGVFLTDLLPIAVVVINDEGVTPIKNR</sequence>
<accession>A0A5C4RGB7</accession>
<dbReference type="EMBL" id="SBIJ01000021">
    <property type="protein sequence ID" value="TNH43066.1"/>
    <property type="molecule type" value="Genomic_DNA"/>
</dbReference>
<name>A0A5C4RGB7_PHOLU</name>
<comment type="caution">
    <text evidence="1">The sequence shown here is derived from an EMBL/GenBank/DDBJ whole genome shotgun (WGS) entry which is preliminary data.</text>
</comment>
<dbReference type="Proteomes" id="UP000307592">
    <property type="component" value="Unassembled WGS sequence"/>
</dbReference>
<dbReference type="RefSeq" id="WP_139656006.1">
    <property type="nucleotide sequence ID" value="NZ_CAWOQH010000124.1"/>
</dbReference>
<evidence type="ECO:0000313" key="1">
    <source>
        <dbReference type="EMBL" id="TNH43066.1"/>
    </source>
</evidence>
<reference evidence="1 2" key="1">
    <citation type="submission" date="2019-01" db="EMBL/GenBank/DDBJ databases">
        <title>Draft genome assembly of Photorhabdus luminescens subsp. sonorensis Caborca.</title>
        <authorList>
            <person name="Duong D.A."/>
            <person name="Espinosa-Artiles P."/>
            <person name="Orozco R.A."/>
            <person name="Molnar I."/>
            <person name="Stock P."/>
        </authorList>
    </citation>
    <scope>NUCLEOTIDE SEQUENCE [LARGE SCALE GENOMIC DNA]</scope>
    <source>
        <strain evidence="1 2">Caborca</strain>
    </source>
</reference>
<gene>
    <name evidence="1" type="ORF">EP164_13060</name>
</gene>
<dbReference type="AlphaFoldDB" id="A0A5C4RGB7"/>
<proteinExistence type="predicted"/>
<protein>
    <submittedName>
        <fullName evidence="1">Uncharacterized protein</fullName>
    </submittedName>
</protein>
<evidence type="ECO:0000313" key="2">
    <source>
        <dbReference type="Proteomes" id="UP000307592"/>
    </source>
</evidence>
<organism evidence="1 2">
    <name type="scientific">Photorhabdus luminescens subsp. sonorensis</name>
    <dbReference type="NCBI Taxonomy" id="1173677"/>
    <lineage>
        <taxon>Bacteria</taxon>
        <taxon>Pseudomonadati</taxon>
        <taxon>Pseudomonadota</taxon>
        <taxon>Gammaproteobacteria</taxon>
        <taxon>Enterobacterales</taxon>
        <taxon>Morganellaceae</taxon>
        <taxon>Photorhabdus</taxon>
    </lineage>
</organism>